<name>A0A9Q7UXN0_9BURK</name>
<accession>A0A9Q7UXN0</accession>
<evidence type="ECO:0000256" key="1">
    <source>
        <dbReference type="SAM" id="MobiDB-lite"/>
    </source>
</evidence>
<dbReference type="AlphaFoldDB" id="A0A9Q7UXN0"/>
<evidence type="ECO:0000313" key="3">
    <source>
        <dbReference type="Proteomes" id="UP000254259"/>
    </source>
</evidence>
<organism evidence="2 3">
    <name type="scientific">Cupriavidus taiwanensis</name>
    <dbReference type="NCBI Taxonomy" id="164546"/>
    <lineage>
        <taxon>Bacteria</taxon>
        <taxon>Pseudomonadati</taxon>
        <taxon>Pseudomonadota</taxon>
        <taxon>Betaproteobacteria</taxon>
        <taxon>Burkholderiales</taxon>
        <taxon>Burkholderiaceae</taxon>
        <taxon>Cupriavidus</taxon>
    </lineage>
</organism>
<reference evidence="2 3" key="1">
    <citation type="submission" date="2018-01" db="EMBL/GenBank/DDBJ databases">
        <authorList>
            <person name="Clerissi C."/>
        </authorList>
    </citation>
    <scope>NUCLEOTIDE SEQUENCE [LARGE SCALE GENOMIC DNA]</scope>
    <source>
        <strain evidence="2">Cupriavidus taiwanensis SWF 66322</strain>
        <plasmid evidence="3">cbm2636_mp</plasmid>
    </source>
</reference>
<evidence type="ECO:0000313" key="2">
    <source>
        <dbReference type="EMBL" id="SPD66591.1"/>
    </source>
</evidence>
<dbReference type="Proteomes" id="UP000254259">
    <property type="component" value="Plasmid CBM2636_mp"/>
</dbReference>
<gene>
    <name evidence="2" type="ORF">CBM2636_MP10227</name>
</gene>
<sequence>MIERMPWSGNAMAARGAPCYTESCEGKSTWINGLARRGVRIAVLSYGRLWQILSRGTRNAARNQSMVGDAANRARASVRPVRLPTPQSACA</sequence>
<proteinExistence type="predicted"/>
<dbReference type="EMBL" id="LT984814">
    <property type="protein sequence ID" value="SPD66591.1"/>
    <property type="molecule type" value="Genomic_DNA"/>
</dbReference>
<protein>
    <submittedName>
        <fullName evidence="2">Uncharacterized protein</fullName>
    </submittedName>
</protein>
<geneLocation type="plasmid" evidence="3">
    <name>cbm2636_mp</name>
</geneLocation>
<feature type="region of interest" description="Disordered" evidence="1">
    <location>
        <begin position="61"/>
        <end position="91"/>
    </location>
</feature>
<keyword evidence="2" id="KW-0614">Plasmid</keyword>